<organism evidence="4 5">
    <name type="scientific">Streptomyces niveiscabiei</name>
    <dbReference type="NCBI Taxonomy" id="164115"/>
    <lineage>
        <taxon>Bacteria</taxon>
        <taxon>Bacillati</taxon>
        <taxon>Actinomycetota</taxon>
        <taxon>Actinomycetes</taxon>
        <taxon>Kitasatosporales</taxon>
        <taxon>Streptomycetaceae</taxon>
        <taxon>Streptomyces</taxon>
    </lineage>
</organism>
<feature type="domain" description="BD-FAE-like" evidence="3">
    <location>
        <begin position="51"/>
        <end position="262"/>
    </location>
</feature>
<dbReference type="InterPro" id="IPR029058">
    <property type="entry name" value="AB_hydrolase_fold"/>
</dbReference>
<gene>
    <name evidence="4" type="ORF">ACKI18_06050</name>
</gene>
<comment type="caution">
    <text evidence="4">The sequence shown here is derived from an EMBL/GenBank/DDBJ whole genome shotgun (WGS) entry which is preliminary data.</text>
</comment>
<reference evidence="4 5" key="1">
    <citation type="submission" date="2024-12" db="EMBL/GenBank/DDBJ databases">
        <title>Forecasting of Potato common scab and diversities of Pathogenic streptomyces spp. in china.</title>
        <authorList>
            <person name="Handique U."/>
            <person name="Wu J."/>
        </authorList>
    </citation>
    <scope>NUCLEOTIDE SEQUENCE [LARGE SCALE GENOMIC DNA]</scope>
    <source>
        <strain evidence="4 5">ZRIMU1530</strain>
    </source>
</reference>
<dbReference type="InterPro" id="IPR049492">
    <property type="entry name" value="BD-FAE-like_dom"/>
</dbReference>
<dbReference type="SUPFAM" id="SSF53474">
    <property type="entry name" value="alpha/beta-Hydrolases"/>
    <property type="match status" value="1"/>
</dbReference>
<dbReference type="Gene3D" id="3.40.50.1820">
    <property type="entry name" value="alpha/beta hydrolase"/>
    <property type="match status" value="1"/>
</dbReference>
<evidence type="ECO:0000256" key="2">
    <source>
        <dbReference type="SAM" id="MobiDB-lite"/>
    </source>
</evidence>
<accession>A0ABW9HN00</accession>
<evidence type="ECO:0000256" key="1">
    <source>
        <dbReference type="ARBA" id="ARBA00022801"/>
    </source>
</evidence>
<dbReference type="GO" id="GO:0016787">
    <property type="term" value="F:hydrolase activity"/>
    <property type="evidence" value="ECO:0007669"/>
    <property type="project" value="UniProtKB-KW"/>
</dbReference>
<dbReference type="Pfam" id="PF20434">
    <property type="entry name" value="BD-FAE"/>
    <property type="match status" value="1"/>
</dbReference>
<dbReference type="PANTHER" id="PTHR48081">
    <property type="entry name" value="AB HYDROLASE SUPERFAMILY PROTEIN C4A8.06C"/>
    <property type="match status" value="1"/>
</dbReference>
<dbReference type="PANTHER" id="PTHR48081:SF13">
    <property type="entry name" value="ALPHA_BETA HYDROLASE"/>
    <property type="match status" value="1"/>
</dbReference>
<dbReference type="EMBL" id="JBJVNI010000003">
    <property type="protein sequence ID" value="MFM9608273.1"/>
    <property type="molecule type" value="Genomic_DNA"/>
</dbReference>
<evidence type="ECO:0000313" key="4">
    <source>
        <dbReference type="EMBL" id="MFM9608273.1"/>
    </source>
</evidence>
<dbReference type="InterPro" id="IPR050300">
    <property type="entry name" value="GDXG_lipolytic_enzyme"/>
</dbReference>
<proteinExistence type="predicted"/>
<evidence type="ECO:0000259" key="3">
    <source>
        <dbReference type="Pfam" id="PF20434"/>
    </source>
</evidence>
<keyword evidence="1 4" id="KW-0378">Hydrolase</keyword>
<protein>
    <submittedName>
        <fullName evidence="4">Alpha/beta hydrolase fold domain-containing protein</fullName>
    </submittedName>
</protein>
<dbReference type="RefSeq" id="WP_409120653.1">
    <property type="nucleotide sequence ID" value="NZ_JBJVNI010000003.1"/>
</dbReference>
<keyword evidence="5" id="KW-1185">Reference proteome</keyword>
<dbReference type="Proteomes" id="UP001631957">
    <property type="component" value="Unassembled WGS sequence"/>
</dbReference>
<name>A0ABW9HN00_9ACTN</name>
<feature type="region of interest" description="Disordered" evidence="2">
    <location>
        <begin position="1"/>
        <end position="23"/>
    </location>
</feature>
<feature type="compositionally biased region" description="Basic and acidic residues" evidence="2">
    <location>
        <begin position="1"/>
        <end position="10"/>
    </location>
</feature>
<evidence type="ECO:0000313" key="5">
    <source>
        <dbReference type="Proteomes" id="UP001631957"/>
    </source>
</evidence>
<sequence>MPPEDSRAYEAGHPGPWPELLRPTPSTPFAGVRSHLDVPYAVSPGFRPLVLDLHLPDDGRRAARPVVVYAHGGGFFTGTKAMGPWRFLLDAGYAVASVAYRLSGESRFPGPVHDVAAAVRWVRANADTYGLDTDRVVGFGSSAGGYLVGAVALGADDAWLVGRLGPHERTPCTLAAVIDHCAPNDYLRLDDDVPDDVVEVSNGPGSSAARFLGYVPSDRPAEADRARLSRYVRPDSPPFLIVHGDADRRVGIGQSRRLHRALRDQGVPAELVVLPGAGHADAAFDTASLHEATLAFLSRALGQPGKSLGGRQTAEQ</sequence>